<evidence type="ECO:0000313" key="2">
    <source>
        <dbReference type="EMBL" id="QMV65170.1"/>
    </source>
</evidence>
<sequence length="75" mass="8165">MNRISEIRRAAGISQLALVDQLRWSQGRVSNYESGRRVPGLTECRAIVRALNVLGADCSLDDVFPPEAEQVPAAA</sequence>
<dbReference type="PROSITE" id="PS50943">
    <property type="entry name" value="HTH_CROC1"/>
    <property type="match status" value="1"/>
</dbReference>
<dbReference type="Gene3D" id="1.10.260.40">
    <property type="entry name" value="lambda repressor-like DNA-binding domains"/>
    <property type="match status" value="1"/>
</dbReference>
<feature type="domain" description="HTH cro/C1-type" evidence="1">
    <location>
        <begin position="4"/>
        <end position="58"/>
    </location>
</feature>
<dbReference type="Proteomes" id="UP000515276">
    <property type="component" value="Chromosome"/>
</dbReference>
<dbReference type="Pfam" id="PF13560">
    <property type="entry name" value="HTH_31"/>
    <property type="match status" value="1"/>
</dbReference>
<organism evidence="2 3">
    <name type="scientific">Pseudomonas berkeleyensis</name>
    <dbReference type="NCBI Taxonomy" id="2726956"/>
    <lineage>
        <taxon>Bacteria</taxon>
        <taxon>Pseudomonadati</taxon>
        <taxon>Pseudomonadota</taxon>
        <taxon>Gammaproteobacteria</taxon>
        <taxon>Pseudomonadales</taxon>
        <taxon>Pseudomonadaceae</taxon>
        <taxon>Pseudomonas</taxon>
    </lineage>
</organism>
<dbReference type="SUPFAM" id="SSF47413">
    <property type="entry name" value="lambda repressor-like DNA-binding domains"/>
    <property type="match status" value="1"/>
</dbReference>
<keyword evidence="3" id="KW-1185">Reference proteome</keyword>
<dbReference type="GO" id="GO:0003677">
    <property type="term" value="F:DNA binding"/>
    <property type="evidence" value="ECO:0007669"/>
    <property type="project" value="InterPro"/>
</dbReference>
<dbReference type="InterPro" id="IPR001387">
    <property type="entry name" value="Cro/C1-type_HTH"/>
</dbReference>
<dbReference type="CDD" id="cd00093">
    <property type="entry name" value="HTH_XRE"/>
    <property type="match status" value="1"/>
</dbReference>
<dbReference type="SMART" id="SM00530">
    <property type="entry name" value="HTH_XRE"/>
    <property type="match status" value="1"/>
</dbReference>
<evidence type="ECO:0000259" key="1">
    <source>
        <dbReference type="PROSITE" id="PS50943"/>
    </source>
</evidence>
<dbReference type="AlphaFoldDB" id="A0A7G5DTU5"/>
<dbReference type="EMBL" id="CP059139">
    <property type="protein sequence ID" value="QMV65170.1"/>
    <property type="molecule type" value="Genomic_DNA"/>
</dbReference>
<accession>A0A7G5DTU5</accession>
<proteinExistence type="predicted"/>
<dbReference type="RefSeq" id="WP_182371021.1">
    <property type="nucleotide sequence ID" value="NZ_CP059139.1"/>
</dbReference>
<name>A0A7G5DTU5_9PSED</name>
<protein>
    <submittedName>
        <fullName evidence="2">Helix-turn-helix transcriptional regulator</fullName>
    </submittedName>
</protein>
<dbReference type="InterPro" id="IPR010982">
    <property type="entry name" value="Lambda_DNA-bd_dom_sf"/>
</dbReference>
<evidence type="ECO:0000313" key="3">
    <source>
        <dbReference type="Proteomes" id="UP000515276"/>
    </source>
</evidence>
<gene>
    <name evidence="2" type="ORF">HS968_08950</name>
</gene>
<reference evidence="2 3" key="1">
    <citation type="journal article" date="2020" name="G3 (Bethesda)">
        <title>CeMbio - The Caenorhabditis elegans Microbiome Resource.</title>
        <authorList>
            <person name="Dirksen P."/>
            <person name="Assie A."/>
            <person name="Zimmermann J."/>
            <person name="Zhang F."/>
            <person name="Tietje A.M."/>
            <person name="Marsh S.A."/>
            <person name="Felix M.A."/>
            <person name="Shapira M."/>
            <person name="Kaleta C."/>
            <person name="Schulenburg H."/>
            <person name="Samuel B."/>
        </authorList>
    </citation>
    <scope>NUCLEOTIDE SEQUENCE [LARGE SCALE GENOMIC DNA]</scope>
    <source>
        <strain evidence="2 3">MSPm1</strain>
    </source>
</reference>